<feature type="region of interest" description="Disordered" evidence="1">
    <location>
        <begin position="126"/>
        <end position="148"/>
    </location>
</feature>
<proteinExistence type="predicted"/>
<feature type="region of interest" description="Disordered" evidence="1">
    <location>
        <begin position="82"/>
        <end position="113"/>
    </location>
</feature>
<accession>A0A2H1H8X2</accession>
<evidence type="ECO:0000313" key="2">
    <source>
        <dbReference type="EMBL" id="SMR62212.1"/>
    </source>
</evidence>
<reference evidence="3" key="1">
    <citation type="submission" date="2017-05" db="EMBL/GenBank/DDBJ databases">
        <authorList>
            <person name="Song R."/>
            <person name="Chenine A.L."/>
            <person name="Ruprecht R.M."/>
        </authorList>
    </citation>
    <scope>NUCLEOTIDE SEQUENCE [LARGE SCALE GENOMIC DNA]</scope>
</reference>
<dbReference type="AlphaFoldDB" id="A0A2H1H8X2"/>
<feature type="compositionally biased region" description="Polar residues" evidence="1">
    <location>
        <begin position="192"/>
        <end position="213"/>
    </location>
</feature>
<feature type="region of interest" description="Disordered" evidence="1">
    <location>
        <begin position="290"/>
        <end position="310"/>
    </location>
</feature>
<protein>
    <submittedName>
        <fullName evidence="2">Uncharacterized protein</fullName>
    </submittedName>
</protein>
<evidence type="ECO:0000313" key="3">
    <source>
        <dbReference type="Proteomes" id="UP000245764"/>
    </source>
</evidence>
<organism evidence="2 3">
    <name type="scientific">Zymoseptoria tritici ST99CH_1E4</name>
    <dbReference type="NCBI Taxonomy" id="1276532"/>
    <lineage>
        <taxon>Eukaryota</taxon>
        <taxon>Fungi</taxon>
        <taxon>Dikarya</taxon>
        <taxon>Ascomycota</taxon>
        <taxon>Pezizomycotina</taxon>
        <taxon>Dothideomycetes</taxon>
        <taxon>Dothideomycetidae</taxon>
        <taxon>Mycosphaerellales</taxon>
        <taxon>Mycosphaerellaceae</taxon>
        <taxon>Zymoseptoria</taxon>
    </lineage>
</organism>
<evidence type="ECO:0000256" key="1">
    <source>
        <dbReference type="SAM" id="MobiDB-lite"/>
    </source>
</evidence>
<gene>
    <name evidence="2" type="ORF">ZT1E4_G11525</name>
</gene>
<dbReference type="EMBL" id="LT854266">
    <property type="protein sequence ID" value="SMR62212.1"/>
    <property type="molecule type" value="Genomic_DNA"/>
</dbReference>
<feature type="region of interest" description="Disordered" evidence="1">
    <location>
        <begin position="192"/>
        <end position="238"/>
    </location>
</feature>
<sequence length="330" mass="36109">MNGRLCDPCLPELPISFDPLGDASGDVLLLRWPGLRLQLHRLKPIFTKIARSNDFISGITQNQEAASIWNCESGPKNPILRDMVQRLNGPPGSSTENSGPPRPSTENNEDSCSGLVTHCLTGDWYEDDSDSELDSGDLYDDDIDSEDNTESIVDKNLPASQHQPQNPVYSWNSRVSRNIDALQGLVATHVTSSKSRNAAQHQSPFQSTAYSSDSSDRNAASIRATPRSLDRVSNSNSENCLDRGSFHISERLLDAGNLRVFDTAHPTIPTIIHQHGPVLFDSHGNIYTTQSLPSHATPRGEAPRQAGIPAWSSLDLSPVADSVENHKQEL</sequence>
<name>A0A2H1H8X2_ZYMTR</name>
<dbReference type="Proteomes" id="UP000245764">
    <property type="component" value="Chromosome 14"/>
</dbReference>